<dbReference type="PANTHER" id="PTHR43289">
    <property type="entry name" value="MITOGEN-ACTIVATED PROTEIN KINASE KINASE KINASE 20-RELATED"/>
    <property type="match status" value="1"/>
</dbReference>
<evidence type="ECO:0000256" key="5">
    <source>
        <dbReference type="ARBA" id="ARBA00022777"/>
    </source>
</evidence>
<keyword evidence="3" id="KW-0808">Transferase</keyword>
<evidence type="ECO:0000256" key="6">
    <source>
        <dbReference type="ARBA" id="ARBA00022840"/>
    </source>
</evidence>
<evidence type="ECO:0000256" key="4">
    <source>
        <dbReference type="ARBA" id="ARBA00022741"/>
    </source>
</evidence>
<dbReference type="Proteomes" id="UP000663929">
    <property type="component" value="Chromosome"/>
</dbReference>
<evidence type="ECO:0000256" key="3">
    <source>
        <dbReference type="ARBA" id="ARBA00022679"/>
    </source>
</evidence>
<dbReference type="GO" id="GO:0004674">
    <property type="term" value="F:protein serine/threonine kinase activity"/>
    <property type="evidence" value="ECO:0007669"/>
    <property type="project" value="UniProtKB-KW"/>
</dbReference>
<evidence type="ECO:0000256" key="2">
    <source>
        <dbReference type="ARBA" id="ARBA00022527"/>
    </source>
</evidence>
<dbReference type="GO" id="GO:0005524">
    <property type="term" value="F:ATP binding"/>
    <property type="evidence" value="ECO:0007669"/>
    <property type="project" value="UniProtKB-UniRule"/>
</dbReference>
<dbReference type="EMBL" id="CP071793">
    <property type="protein sequence ID" value="QTD51045.1"/>
    <property type="molecule type" value="Genomic_DNA"/>
</dbReference>
<keyword evidence="4 7" id="KW-0547">Nucleotide-binding</keyword>
<feature type="region of interest" description="Disordered" evidence="8">
    <location>
        <begin position="375"/>
        <end position="562"/>
    </location>
</feature>
<dbReference type="PROSITE" id="PS50011">
    <property type="entry name" value="PROTEIN_KINASE_DOM"/>
    <property type="match status" value="1"/>
</dbReference>
<feature type="compositionally biased region" description="Polar residues" evidence="8">
    <location>
        <begin position="286"/>
        <end position="307"/>
    </location>
</feature>
<dbReference type="PROSITE" id="PS00107">
    <property type="entry name" value="PROTEIN_KINASE_ATP"/>
    <property type="match status" value="1"/>
</dbReference>
<dbReference type="PROSITE" id="PS00108">
    <property type="entry name" value="PROTEIN_KINASE_ST"/>
    <property type="match status" value="1"/>
</dbReference>
<protein>
    <recommendedName>
        <fullName evidence="1">non-specific serine/threonine protein kinase</fullName>
        <ecNumber evidence="1">2.7.11.1</ecNumber>
    </recommendedName>
</protein>
<feature type="region of interest" description="Disordered" evidence="8">
    <location>
        <begin position="285"/>
        <end position="339"/>
    </location>
</feature>
<dbReference type="Gene3D" id="3.30.200.20">
    <property type="entry name" value="Phosphorylase Kinase, domain 1"/>
    <property type="match status" value="1"/>
</dbReference>
<dbReference type="InterPro" id="IPR011009">
    <property type="entry name" value="Kinase-like_dom_sf"/>
</dbReference>
<name>A0A8A4TX02_SULCO</name>
<feature type="compositionally biased region" description="Polar residues" evidence="8">
    <location>
        <begin position="428"/>
        <end position="448"/>
    </location>
</feature>
<dbReference type="KEGG" id="scor:J3U87_01130"/>
<dbReference type="PANTHER" id="PTHR43289:SF6">
    <property type="entry name" value="SERINE_THREONINE-PROTEIN KINASE NEKL-3"/>
    <property type="match status" value="1"/>
</dbReference>
<keyword evidence="2" id="KW-0723">Serine/threonine-protein kinase</keyword>
<dbReference type="CDD" id="cd14014">
    <property type="entry name" value="STKc_PknB_like"/>
    <property type="match status" value="1"/>
</dbReference>
<feature type="domain" description="Protein kinase" evidence="9">
    <location>
        <begin position="8"/>
        <end position="266"/>
    </location>
</feature>
<evidence type="ECO:0000256" key="1">
    <source>
        <dbReference type="ARBA" id="ARBA00012513"/>
    </source>
</evidence>
<evidence type="ECO:0000259" key="9">
    <source>
        <dbReference type="PROSITE" id="PS50011"/>
    </source>
</evidence>
<reference evidence="10" key="1">
    <citation type="submission" date="2021-03" db="EMBL/GenBank/DDBJ databases">
        <title>Acanthopleuribacteraceae sp. M133.</title>
        <authorList>
            <person name="Wang G."/>
        </authorList>
    </citation>
    <scope>NUCLEOTIDE SEQUENCE</scope>
    <source>
        <strain evidence="10">M133</strain>
    </source>
</reference>
<dbReference type="FunFam" id="1.10.510.10:FF:000021">
    <property type="entry name" value="Serine/threonine protein kinase"/>
    <property type="match status" value="1"/>
</dbReference>
<organism evidence="10 11">
    <name type="scientific">Sulfidibacter corallicola</name>
    <dbReference type="NCBI Taxonomy" id="2818388"/>
    <lineage>
        <taxon>Bacteria</taxon>
        <taxon>Pseudomonadati</taxon>
        <taxon>Acidobacteriota</taxon>
        <taxon>Holophagae</taxon>
        <taxon>Acanthopleuribacterales</taxon>
        <taxon>Acanthopleuribacteraceae</taxon>
        <taxon>Sulfidibacter</taxon>
    </lineage>
</organism>
<proteinExistence type="predicted"/>
<dbReference type="Gene3D" id="1.10.510.10">
    <property type="entry name" value="Transferase(Phosphotransferase) domain 1"/>
    <property type="match status" value="1"/>
</dbReference>
<keyword evidence="6 7" id="KW-0067">ATP-binding</keyword>
<keyword evidence="5 10" id="KW-0418">Kinase</keyword>
<dbReference type="InterPro" id="IPR000719">
    <property type="entry name" value="Prot_kinase_dom"/>
</dbReference>
<dbReference type="InterPro" id="IPR017441">
    <property type="entry name" value="Protein_kinase_ATP_BS"/>
</dbReference>
<dbReference type="Pfam" id="PF00069">
    <property type="entry name" value="Pkinase"/>
    <property type="match status" value="1"/>
</dbReference>
<feature type="binding site" evidence="7">
    <location>
        <position position="37"/>
    </location>
    <ligand>
        <name>ATP</name>
        <dbReference type="ChEBI" id="CHEBI:30616"/>
    </ligand>
</feature>
<accession>A0A8A4TX02</accession>
<evidence type="ECO:0000313" key="11">
    <source>
        <dbReference type="Proteomes" id="UP000663929"/>
    </source>
</evidence>
<evidence type="ECO:0000313" key="10">
    <source>
        <dbReference type="EMBL" id="QTD51045.1"/>
    </source>
</evidence>
<dbReference type="InterPro" id="IPR008271">
    <property type="entry name" value="Ser/Thr_kinase_AS"/>
</dbReference>
<dbReference type="SUPFAM" id="SSF56112">
    <property type="entry name" value="Protein kinase-like (PK-like)"/>
    <property type="match status" value="1"/>
</dbReference>
<dbReference type="AlphaFoldDB" id="A0A8A4TX02"/>
<dbReference type="RefSeq" id="WP_237381181.1">
    <property type="nucleotide sequence ID" value="NZ_CP071793.1"/>
</dbReference>
<sequence length="705" mass="74953">MRKQLGHYEIIGELGRGGMGVVYRAHEVSLNRSVAIKVLAEKVAGDEELVARFLREARSAAALNHPNVIQIYFIGEEEGQHFFVMEFVEGDSLAQIIRRQGRLDPEYAADILGQAAAGLAAAHEKGIVHRDIKPGNIMVDRNGVVKLADFGIAFMPDFGKKLTSTGQFLGTPGYLSPEICTGSPLDHRADIFSLGVVFFEMLTGTTPFNADSPFAMIHNVVKAPIPDVRALNPLVDEETISILGRMVEKDPEDRYQGCGELIDELARVFGTTGRHTLPLSKPLATTAASGNTDNIPTLLVDSSSPDAETTDMVPESEPSAETPATGADVAQPPPVPVEGTVAAAPESKRRFSPLIWATAAVLVFLLVIAGLATRQSEPAERDGSGSEPTSASIEHETEPSRGEPSNQGEAPVETHADGDGTVPPDSADSAQANTETPSAGSDSKQASPAQADGTPAQGGDVETAQKSAVDAAPQVASAQGDSRDDSPSTGKAGQANAAPANEGGEPSPGVTGDADVDVASSDLIEESPELVDAPTRVHESRAPLPRKRRSGNGANRAEGDGPKLAVMVSGDAVYAEPLESAMELHLAQDEIALLDEKEIHDPQMWLERKPLSVSRVRKMLYEEGANVLVLVQMKHQGERELEFMGRTETAYRARVSLRVYALPRGKQLSKPKSQVIEYTLTNAAKKAGNDSLVLYESVVKALESL</sequence>
<evidence type="ECO:0000256" key="7">
    <source>
        <dbReference type="PROSITE-ProRule" id="PRU10141"/>
    </source>
</evidence>
<dbReference type="SMART" id="SM00220">
    <property type="entry name" value="S_TKc"/>
    <property type="match status" value="1"/>
</dbReference>
<gene>
    <name evidence="10" type="ORF">J3U87_01130</name>
</gene>
<keyword evidence="11" id="KW-1185">Reference proteome</keyword>
<dbReference type="EC" id="2.7.11.1" evidence="1"/>
<evidence type="ECO:0000256" key="8">
    <source>
        <dbReference type="SAM" id="MobiDB-lite"/>
    </source>
</evidence>